<reference evidence="3" key="2">
    <citation type="submission" date="2025-08" db="UniProtKB">
        <authorList>
            <consortium name="RefSeq"/>
        </authorList>
    </citation>
    <scope>IDENTIFICATION</scope>
    <source>
        <tissue evidence="3">Leaf</tissue>
    </source>
</reference>
<dbReference type="PANTHER" id="PTHR33116">
    <property type="entry name" value="REVERSE TRANSCRIPTASE ZINC-BINDING DOMAIN-CONTAINING PROTEIN-RELATED-RELATED"/>
    <property type="match status" value="1"/>
</dbReference>
<name>A0ABM3RPW4_SPIOL</name>
<organism evidence="2 3">
    <name type="scientific">Spinacia oleracea</name>
    <name type="common">Spinach</name>
    <dbReference type="NCBI Taxonomy" id="3562"/>
    <lineage>
        <taxon>Eukaryota</taxon>
        <taxon>Viridiplantae</taxon>
        <taxon>Streptophyta</taxon>
        <taxon>Embryophyta</taxon>
        <taxon>Tracheophyta</taxon>
        <taxon>Spermatophyta</taxon>
        <taxon>Magnoliopsida</taxon>
        <taxon>eudicotyledons</taxon>
        <taxon>Gunneridae</taxon>
        <taxon>Pentapetalae</taxon>
        <taxon>Caryophyllales</taxon>
        <taxon>Chenopodiaceae</taxon>
        <taxon>Chenopodioideae</taxon>
        <taxon>Anserineae</taxon>
        <taxon>Spinacia</taxon>
    </lineage>
</organism>
<keyword evidence="1" id="KW-0812">Transmembrane</keyword>
<proteinExistence type="predicted"/>
<feature type="transmembrane region" description="Helical" evidence="1">
    <location>
        <begin position="56"/>
        <end position="76"/>
    </location>
</feature>
<keyword evidence="1" id="KW-1133">Transmembrane helix</keyword>
<keyword evidence="1" id="KW-0472">Membrane</keyword>
<evidence type="ECO:0000256" key="1">
    <source>
        <dbReference type="SAM" id="Phobius"/>
    </source>
</evidence>
<sequence>MRQPLGMKNKAAMGTYLGCPMDVDGRSSTKFDYLVERVSKKISLWKFSCLSQGGKLILMNSIIIAMASHVMALYLVPKGVLKRISSLFTKFFWASSMEKTPVYWRARTLLEKHTSEGGLSLRNVEKLNVALVGKQAWSIHNNPHCLVGRVVTGKYRYSPIIMARNGMTLGRVSLSFKSMVRAADKLNMGVGMLIGDGNNIDIEQDV</sequence>
<dbReference type="GeneID" id="130471506"/>
<gene>
    <name evidence="3" type="primary">LOC130471506</name>
</gene>
<keyword evidence="2" id="KW-1185">Reference proteome</keyword>
<dbReference type="Proteomes" id="UP000813463">
    <property type="component" value="Chromosome 4"/>
</dbReference>
<protein>
    <submittedName>
        <fullName evidence="3">Uncharacterized protein</fullName>
    </submittedName>
</protein>
<dbReference type="RefSeq" id="XP_056697665.1">
    <property type="nucleotide sequence ID" value="XM_056841687.1"/>
</dbReference>
<dbReference type="PANTHER" id="PTHR33116:SF78">
    <property type="entry name" value="OS12G0587133 PROTEIN"/>
    <property type="match status" value="1"/>
</dbReference>
<reference evidence="2" key="1">
    <citation type="journal article" date="2021" name="Nat. Commun.">
        <title>Genomic analyses provide insights into spinach domestication and the genetic basis of agronomic traits.</title>
        <authorList>
            <person name="Cai X."/>
            <person name="Sun X."/>
            <person name="Xu C."/>
            <person name="Sun H."/>
            <person name="Wang X."/>
            <person name="Ge C."/>
            <person name="Zhang Z."/>
            <person name="Wang Q."/>
            <person name="Fei Z."/>
            <person name="Jiao C."/>
            <person name="Wang Q."/>
        </authorList>
    </citation>
    <scope>NUCLEOTIDE SEQUENCE [LARGE SCALE GENOMIC DNA]</scope>
    <source>
        <strain evidence="2">cv. Varoflay</strain>
    </source>
</reference>
<evidence type="ECO:0000313" key="3">
    <source>
        <dbReference type="RefSeq" id="XP_056697665.1"/>
    </source>
</evidence>
<accession>A0ABM3RPW4</accession>
<evidence type="ECO:0000313" key="2">
    <source>
        <dbReference type="Proteomes" id="UP000813463"/>
    </source>
</evidence>